<protein>
    <submittedName>
        <fullName evidence="2">CDP-diacylglycerol-glycerol-3-phosphate 3-phosphatidyltransferase</fullName>
    </submittedName>
</protein>
<dbReference type="GO" id="GO:0016020">
    <property type="term" value="C:membrane"/>
    <property type="evidence" value="ECO:0007669"/>
    <property type="project" value="InterPro"/>
</dbReference>
<keyword evidence="1" id="KW-1133">Transmembrane helix</keyword>
<feature type="transmembrane region" description="Helical" evidence="1">
    <location>
        <begin position="83"/>
        <end position="116"/>
    </location>
</feature>
<dbReference type="Pfam" id="PF01066">
    <property type="entry name" value="CDP-OH_P_transf"/>
    <property type="match status" value="1"/>
</dbReference>
<dbReference type="InterPro" id="IPR043130">
    <property type="entry name" value="CDP-OH_PTrfase_TM_dom"/>
</dbReference>
<organism evidence="2 3">
    <name type="scientific">Bibersteinia trehalosi Y31</name>
    <dbReference type="NCBI Taxonomy" id="1261658"/>
    <lineage>
        <taxon>Bacteria</taxon>
        <taxon>Pseudomonadati</taxon>
        <taxon>Pseudomonadota</taxon>
        <taxon>Gammaproteobacteria</taxon>
        <taxon>Pasteurellales</taxon>
        <taxon>Pasteurellaceae</taxon>
        <taxon>Bibersteinia</taxon>
    </lineage>
</organism>
<evidence type="ECO:0000313" key="3">
    <source>
        <dbReference type="Proteomes" id="UP000078358"/>
    </source>
</evidence>
<evidence type="ECO:0000313" key="2">
    <source>
        <dbReference type="EMBL" id="OAQ13897.1"/>
    </source>
</evidence>
<proteinExistence type="predicted"/>
<dbReference type="Gene3D" id="1.20.120.1760">
    <property type="match status" value="1"/>
</dbReference>
<feature type="transmembrane region" description="Helical" evidence="1">
    <location>
        <begin position="225"/>
        <end position="245"/>
    </location>
</feature>
<dbReference type="EMBL" id="JACI01000002">
    <property type="protein sequence ID" value="OAQ13897.1"/>
    <property type="molecule type" value="Genomic_DNA"/>
</dbReference>
<name>A0A179CWG1_BIBTR</name>
<dbReference type="PATRIC" id="fig|1261658.3.peg.1118"/>
<keyword evidence="1" id="KW-0472">Membrane</keyword>
<sequence length="257" mass="28584">MANNPTKNIYFTSGHFLLKFCKFLLESNRLLNFNQGKMMSENVENRVEQTVENRRPLSSRDNPLLSRFATWLAKRAFPTPNQISCLSMVFALLGAVVLFFSQSIFALIFCAVMVQLRLLCNLFDGMVAVEGGKKTANGAIFNEFPDRVADSLFLIALGYATPFPWLGWLAALLAALTAYIRVFGGSVGLPQRFQGPMAKQQRMATLTIGCLLTAVESIFNSTTYLLSVTLILITVGTAYTCYVRTMAISTELNRLEQ</sequence>
<keyword evidence="1" id="KW-0812">Transmembrane</keyword>
<keyword evidence="2" id="KW-0808">Transferase</keyword>
<dbReference type="GO" id="GO:0016780">
    <property type="term" value="F:phosphotransferase activity, for other substituted phosphate groups"/>
    <property type="evidence" value="ECO:0007669"/>
    <property type="project" value="InterPro"/>
</dbReference>
<feature type="transmembrane region" description="Helical" evidence="1">
    <location>
        <begin position="203"/>
        <end position="219"/>
    </location>
</feature>
<dbReference type="GO" id="GO:0008654">
    <property type="term" value="P:phospholipid biosynthetic process"/>
    <property type="evidence" value="ECO:0007669"/>
    <property type="project" value="InterPro"/>
</dbReference>
<reference evidence="2 3" key="1">
    <citation type="submission" date="2014-01" db="EMBL/GenBank/DDBJ databases">
        <authorList>
            <person name="Zuccon D."/>
        </authorList>
    </citation>
    <scope>NUCLEOTIDE SEQUENCE [LARGE SCALE GENOMIC DNA]</scope>
    <source>
        <strain evidence="2 3">Y31</strain>
    </source>
</reference>
<accession>A0A179CWG1</accession>
<dbReference type="Proteomes" id="UP000078358">
    <property type="component" value="Unassembled WGS sequence"/>
</dbReference>
<comment type="caution">
    <text evidence="2">The sequence shown here is derived from an EMBL/GenBank/DDBJ whole genome shotgun (WGS) entry which is preliminary data.</text>
</comment>
<gene>
    <name evidence="2" type="ORF">F480_05670</name>
</gene>
<dbReference type="InterPro" id="IPR000462">
    <property type="entry name" value="CDP-OH_P_trans"/>
</dbReference>
<feature type="transmembrane region" description="Helical" evidence="1">
    <location>
        <begin position="163"/>
        <end position="182"/>
    </location>
</feature>
<dbReference type="AlphaFoldDB" id="A0A179CWG1"/>
<evidence type="ECO:0000256" key="1">
    <source>
        <dbReference type="SAM" id="Phobius"/>
    </source>
</evidence>